<evidence type="ECO:0000256" key="3">
    <source>
        <dbReference type="ARBA" id="ARBA00038157"/>
    </source>
</evidence>
<gene>
    <name evidence="5" type="ORF">K402DRAFT_388161</name>
</gene>
<organism evidence="5 6">
    <name type="scientific">Aulographum hederae CBS 113979</name>
    <dbReference type="NCBI Taxonomy" id="1176131"/>
    <lineage>
        <taxon>Eukaryota</taxon>
        <taxon>Fungi</taxon>
        <taxon>Dikarya</taxon>
        <taxon>Ascomycota</taxon>
        <taxon>Pezizomycotina</taxon>
        <taxon>Dothideomycetes</taxon>
        <taxon>Pleosporomycetidae</taxon>
        <taxon>Aulographales</taxon>
        <taxon>Aulographaceae</taxon>
    </lineage>
</organism>
<keyword evidence="6" id="KW-1185">Reference proteome</keyword>
<dbReference type="GO" id="GO:0016491">
    <property type="term" value="F:oxidoreductase activity"/>
    <property type="evidence" value="ECO:0007669"/>
    <property type="project" value="UniProtKB-KW"/>
</dbReference>
<dbReference type="Pfam" id="PF00248">
    <property type="entry name" value="Aldo_ket_red"/>
    <property type="match status" value="1"/>
</dbReference>
<accession>A0A6G1HH49</accession>
<comment type="similarity">
    <text evidence="3">Belongs to the aldo/keto reductase family. Aldo/keto reductase 2 subfamily.</text>
</comment>
<dbReference type="EMBL" id="ML977137">
    <property type="protein sequence ID" value="KAF1992503.1"/>
    <property type="molecule type" value="Genomic_DNA"/>
</dbReference>
<protein>
    <submittedName>
        <fullName evidence="5">Norsolorinic acid reductase</fullName>
    </submittedName>
</protein>
<reference evidence="5" key="1">
    <citation type="journal article" date="2020" name="Stud. Mycol.">
        <title>101 Dothideomycetes genomes: a test case for predicting lifestyles and emergence of pathogens.</title>
        <authorList>
            <person name="Haridas S."/>
            <person name="Albert R."/>
            <person name="Binder M."/>
            <person name="Bloem J."/>
            <person name="Labutti K."/>
            <person name="Salamov A."/>
            <person name="Andreopoulos B."/>
            <person name="Baker S."/>
            <person name="Barry K."/>
            <person name="Bills G."/>
            <person name="Bluhm B."/>
            <person name="Cannon C."/>
            <person name="Castanera R."/>
            <person name="Culley D."/>
            <person name="Daum C."/>
            <person name="Ezra D."/>
            <person name="Gonzalez J."/>
            <person name="Henrissat B."/>
            <person name="Kuo A."/>
            <person name="Liang C."/>
            <person name="Lipzen A."/>
            <person name="Lutzoni F."/>
            <person name="Magnuson J."/>
            <person name="Mondo S."/>
            <person name="Nolan M."/>
            <person name="Ohm R."/>
            <person name="Pangilinan J."/>
            <person name="Park H.-J."/>
            <person name="Ramirez L."/>
            <person name="Alfaro M."/>
            <person name="Sun H."/>
            <person name="Tritt A."/>
            <person name="Yoshinaga Y."/>
            <person name="Zwiers L.-H."/>
            <person name="Turgeon B."/>
            <person name="Goodwin S."/>
            <person name="Spatafora J."/>
            <person name="Crous P."/>
            <person name="Grigoriev I."/>
        </authorList>
    </citation>
    <scope>NUCLEOTIDE SEQUENCE</scope>
    <source>
        <strain evidence="5">CBS 113979</strain>
    </source>
</reference>
<keyword evidence="2" id="KW-0560">Oxidoreductase</keyword>
<evidence type="ECO:0000256" key="2">
    <source>
        <dbReference type="ARBA" id="ARBA00023002"/>
    </source>
</evidence>
<proteinExistence type="inferred from homology"/>
<dbReference type="Gene3D" id="3.20.20.100">
    <property type="entry name" value="NADP-dependent oxidoreductase domain"/>
    <property type="match status" value="1"/>
</dbReference>
<dbReference type="SUPFAM" id="SSF51430">
    <property type="entry name" value="NAD(P)-linked oxidoreductase"/>
    <property type="match status" value="1"/>
</dbReference>
<dbReference type="OrthoDB" id="48988at2759"/>
<dbReference type="Proteomes" id="UP000800041">
    <property type="component" value="Unassembled WGS sequence"/>
</dbReference>
<dbReference type="PANTHER" id="PTHR43364">
    <property type="entry name" value="NADH-SPECIFIC METHYLGLYOXAL REDUCTASE-RELATED"/>
    <property type="match status" value="1"/>
</dbReference>
<dbReference type="InterPro" id="IPR050523">
    <property type="entry name" value="AKR_Detox_Biosynth"/>
</dbReference>
<dbReference type="AlphaFoldDB" id="A0A6G1HH49"/>
<evidence type="ECO:0000256" key="1">
    <source>
        <dbReference type="ARBA" id="ARBA00022857"/>
    </source>
</evidence>
<dbReference type="InterPro" id="IPR023210">
    <property type="entry name" value="NADP_OxRdtase_dom"/>
</dbReference>
<evidence type="ECO:0000259" key="4">
    <source>
        <dbReference type="Pfam" id="PF00248"/>
    </source>
</evidence>
<feature type="domain" description="NADP-dependent oxidoreductase" evidence="4">
    <location>
        <begin position="32"/>
        <end position="335"/>
    </location>
</feature>
<evidence type="ECO:0000313" key="5">
    <source>
        <dbReference type="EMBL" id="KAF1992503.1"/>
    </source>
</evidence>
<dbReference type="InterPro" id="IPR036812">
    <property type="entry name" value="NAD(P)_OxRdtase_dom_sf"/>
</dbReference>
<dbReference type="PANTHER" id="PTHR43364:SF7">
    <property type="entry name" value="NADP-DEPENDENT OXIDOREDUCTASE DOMAIN-CONTAINING PROTEIN-RELATED"/>
    <property type="match status" value="1"/>
</dbReference>
<name>A0A6G1HH49_9PEZI</name>
<keyword evidence="1" id="KW-0521">NADP</keyword>
<evidence type="ECO:0000313" key="6">
    <source>
        <dbReference type="Proteomes" id="UP000800041"/>
    </source>
</evidence>
<sequence>MSRPFFPEPPVYSTPLGYHRVLAPTAGAKVSPLCLGGMNFGDAWKAYMGECSKEQSFEVMDAFVEAGGNFIDTANNYQNEESETWIGEWMAKKKNREQLFIATKYTTGFRNHNRDTTEPLQSNFVGNSMKSMRTSVEHSLKKLQTDYIDLLYLHWWDFTTSIPEVMNGLNNLVTSGKVLYLGISDTPAFIVSKANEYARQNGLRPFSVYQGKWNAGFRDIEREILWMCREEGMAIAPWGALGQGKLKTKEAREAAEGSPRGADMSGHDVKISEALEDVGKKKGASLQAVALAYVMHKHPYVFPIIGQRSAKHVQANIEALKISLSEDDIDEIEHAAPFDVGFPMNFLFREYKSTNTAPDVFLTNMTAQIDVPGHLKAPGPRKT</sequence>